<dbReference type="EMBL" id="FOZW01000005">
    <property type="protein sequence ID" value="SFS82836.1"/>
    <property type="molecule type" value="Genomic_DNA"/>
</dbReference>
<dbReference type="Proteomes" id="UP000199392">
    <property type="component" value="Unassembled WGS sequence"/>
</dbReference>
<dbReference type="Gene3D" id="3.40.50.150">
    <property type="entry name" value="Vaccinia Virus protein VP39"/>
    <property type="match status" value="1"/>
</dbReference>
<keyword evidence="1" id="KW-0489">Methyltransferase</keyword>
<proteinExistence type="predicted"/>
<evidence type="ECO:0000313" key="2">
    <source>
        <dbReference type="Proteomes" id="UP000199392"/>
    </source>
</evidence>
<dbReference type="STRING" id="311180.SAMN04488050_105200"/>
<reference evidence="2" key="1">
    <citation type="submission" date="2016-10" db="EMBL/GenBank/DDBJ databases">
        <authorList>
            <person name="Varghese N."/>
            <person name="Submissions S."/>
        </authorList>
    </citation>
    <scope>NUCLEOTIDE SEQUENCE [LARGE SCALE GENOMIC DNA]</scope>
    <source>
        <strain evidence="2">DSM 26894</strain>
    </source>
</reference>
<gene>
    <name evidence="1" type="ORF">SAMN04488050_105200</name>
</gene>
<dbReference type="SUPFAM" id="SSF53448">
    <property type="entry name" value="Nucleotide-diphospho-sugar transferases"/>
    <property type="match status" value="1"/>
</dbReference>
<dbReference type="GO" id="GO:0032259">
    <property type="term" value="P:methylation"/>
    <property type="evidence" value="ECO:0007669"/>
    <property type="project" value="UniProtKB-KW"/>
</dbReference>
<sequence length="444" mass="47616">MKCAVITPVGPGHAELFAQVGGPSVEQARAYDTGPFSEILHYVMDDTVGRHGRSARRNEALQRALDEGVDWVFFLDADDKITPNAFEAFGRVIAAEPELDAVWGLICTLDRGGEPELREGQAATIDSREEFLSVAPFNGVQIGGFYRTQVVARIGFDVGMNTGEDYKLYCQLWNTARCAKRPEIFFLNQRGLHSTGPRSATGQDWNVSVSGQWVEQLSDARVFVEVGGDSVAEPARMRLTNPADPSQAAHLRGEFFEQEALGKLKALLGTTAPSIVDVGPGGGNHLVWCARNLQPKRLIAVETDQATSDLLGENLTVNGLAETVQCRSLVAQAAVPALETAVFGTGLFAGPARSGEGGRGSLDSVLGDAPVDALRIDTVGTEIETLEGAASVIARARPVLWVKVTPANAMRFLQGWCRGANYRVIDSVFGAGVTDYFAVPKEAP</sequence>
<dbReference type="AlphaFoldDB" id="A0A1I6T112"/>
<protein>
    <submittedName>
        <fullName evidence="1">Methyltransferase, FkbM family</fullName>
    </submittedName>
</protein>
<dbReference type="CDD" id="cd00761">
    <property type="entry name" value="Glyco_tranf_GTA_type"/>
    <property type="match status" value="1"/>
</dbReference>
<dbReference type="InterPro" id="IPR029063">
    <property type="entry name" value="SAM-dependent_MTases_sf"/>
</dbReference>
<accession>A0A1I6T112</accession>
<keyword evidence="1" id="KW-0808">Transferase</keyword>
<dbReference type="Gene3D" id="3.90.550.10">
    <property type="entry name" value="Spore Coat Polysaccharide Biosynthesis Protein SpsA, Chain A"/>
    <property type="match status" value="1"/>
</dbReference>
<dbReference type="SUPFAM" id="SSF53335">
    <property type="entry name" value="S-adenosyl-L-methionine-dependent methyltransferases"/>
    <property type="match status" value="1"/>
</dbReference>
<keyword evidence="2" id="KW-1185">Reference proteome</keyword>
<evidence type="ECO:0000313" key="1">
    <source>
        <dbReference type="EMBL" id="SFS82836.1"/>
    </source>
</evidence>
<dbReference type="InterPro" id="IPR029044">
    <property type="entry name" value="Nucleotide-diphossugar_trans"/>
</dbReference>
<name>A0A1I6T112_9RHOB</name>
<organism evidence="1 2">
    <name type="scientific">Alloyangia pacifica</name>
    <dbReference type="NCBI Taxonomy" id="311180"/>
    <lineage>
        <taxon>Bacteria</taxon>
        <taxon>Pseudomonadati</taxon>
        <taxon>Pseudomonadota</taxon>
        <taxon>Alphaproteobacteria</taxon>
        <taxon>Rhodobacterales</taxon>
        <taxon>Roseobacteraceae</taxon>
        <taxon>Alloyangia</taxon>
    </lineage>
</organism>
<dbReference type="GO" id="GO:0008168">
    <property type="term" value="F:methyltransferase activity"/>
    <property type="evidence" value="ECO:0007669"/>
    <property type="project" value="UniProtKB-KW"/>
</dbReference>